<dbReference type="EMBL" id="JAODAN010000006">
    <property type="protein sequence ID" value="KAK1923542.1"/>
    <property type="molecule type" value="Genomic_DNA"/>
</dbReference>
<sequence>MDPSPALTSAAPTTSVQNAPLPSAQPLGTTANGPEGRATSIHGVPSASRPTWQTGPTHTATKPVDAAPAQSVTSPIKLSDDGKRQTPQNTKCSLQRGSTAADGCQILDDSSPTTVNAAAHQGPTQQPSVLSSHPRRVLSPSPEPSIDNPSLTPMQAETLASLLQQYEGIAGSRPSSTVSVPHGQPAIPRGQLVTSPGQLATSSGQPVAPPGQLVVPPGPLVMPPGPLVMPLGQLSVPPGQLVMPPGQLVIPPGQMANNNNRLQQDRPLAITNEKWPTTALGNGVAIRPAANSQIHVSDTPSLPSSSHRPILPYYPQTAAPRQQNALPSPAASTGVAAIFDGSDIEWEASMQRAADTMQEGWNQIVSAQLTRSHKLSAQAAHLLASRAELMTEVGRLRRELSAAQKRSAEAARHQSQHQADTYALVTTVKKQNASLASANQREMDSQNKIQSLKNAVELQATHIRELRRQNQALQQQTVQLSTSAAIGPSPGMQSVAAHPPSTDPSITEEEFRTAEHDRFKSDFSKLEKENLTLKENLRKNNFKMGELAREKLEEVAALKSAHETILREASDKSFACIRSLEKKLAQKTQGEDSVPKTHQQPAPKSFTTTHETHQGSASNIISEGIQTETPVTTTAPREASERRIRELSEELTTTRRLLAEKTEEAEKAEKDYAEMFDETEKAYKVQHDELKARMEKLYEELGISKAVAASQNSATFERIAELEKRIDLLEKEKRALEELQRDEADTAAQRETKLKAELASCQHELAVAQALEAEYKEAEARETDLRKQLEKSRSEVMEWRAKAGVMVKRLSNLEDLDLERLRRRGQSPASHATRDGHNTSSSIGTPLDAPPAESDHVDSSTTKPFRRSVSPNEPAVSQRQGIATEAAPHTPISEVSHSDVAD</sequence>
<organism evidence="3 4">
    <name type="scientific">Papiliotrema laurentii</name>
    <name type="common">Cryptococcus laurentii</name>
    <dbReference type="NCBI Taxonomy" id="5418"/>
    <lineage>
        <taxon>Eukaryota</taxon>
        <taxon>Fungi</taxon>
        <taxon>Dikarya</taxon>
        <taxon>Basidiomycota</taxon>
        <taxon>Agaricomycotina</taxon>
        <taxon>Tremellomycetes</taxon>
        <taxon>Tremellales</taxon>
        <taxon>Rhynchogastremaceae</taxon>
        <taxon>Papiliotrema</taxon>
    </lineage>
</organism>
<feature type="compositionally biased region" description="Polar residues" evidence="2">
    <location>
        <begin position="596"/>
        <end position="635"/>
    </location>
</feature>
<evidence type="ECO:0000256" key="2">
    <source>
        <dbReference type="SAM" id="MobiDB-lite"/>
    </source>
</evidence>
<gene>
    <name evidence="3" type="ORF">DB88DRAFT_302394</name>
</gene>
<feature type="compositionally biased region" description="Polar residues" evidence="2">
    <location>
        <begin position="108"/>
        <end position="131"/>
    </location>
</feature>
<feature type="compositionally biased region" description="Polar residues" evidence="2">
    <location>
        <begin position="859"/>
        <end position="881"/>
    </location>
</feature>
<evidence type="ECO:0000313" key="3">
    <source>
        <dbReference type="EMBL" id="KAK1923542.1"/>
    </source>
</evidence>
<reference evidence="3" key="1">
    <citation type="submission" date="2023-02" db="EMBL/GenBank/DDBJ databases">
        <title>Identification and recombinant expression of a fungal hydrolase from Papiliotrema laurentii that hydrolyzes apple cutin and clears colloidal polyester polyurethane.</title>
        <authorList>
            <consortium name="DOE Joint Genome Institute"/>
            <person name="Roman V.A."/>
            <person name="Bojanowski C."/>
            <person name="Crable B.R."/>
            <person name="Wagner D.N."/>
            <person name="Hung C.S."/>
            <person name="Nadeau L.J."/>
            <person name="Schratz L."/>
            <person name="Haridas S."/>
            <person name="Pangilinan J."/>
            <person name="Lipzen A."/>
            <person name="Na H."/>
            <person name="Yan M."/>
            <person name="Ng V."/>
            <person name="Grigoriev I.V."/>
            <person name="Spatafora J.W."/>
            <person name="Barlow D."/>
            <person name="Biffinger J."/>
            <person name="Kelley-Loughnane N."/>
            <person name="Varaljay V.A."/>
            <person name="Crookes-Goodson W.J."/>
        </authorList>
    </citation>
    <scope>NUCLEOTIDE SEQUENCE</scope>
    <source>
        <strain evidence="3">5307AH</strain>
    </source>
</reference>
<keyword evidence="1" id="KW-0175">Coiled coil</keyword>
<feature type="region of interest" description="Disordered" evidence="2">
    <location>
        <begin position="819"/>
        <end position="902"/>
    </location>
</feature>
<feature type="compositionally biased region" description="Polar residues" evidence="2">
    <location>
        <begin position="85"/>
        <end position="98"/>
    </location>
</feature>
<protein>
    <submittedName>
        <fullName evidence="3">Uncharacterized protein</fullName>
    </submittedName>
</protein>
<evidence type="ECO:0000313" key="4">
    <source>
        <dbReference type="Proteomes" id="UP001182556"/>
    </source>
</evidence>
<proteinExistence type="predicted"/>
<feature type="coiled-coil region" evidence="1">
    <location>
        <begin position="435"/>
        <end position="483"/>
    </location>
</feature>
<feature type="compositionally biased region" description="Basic and acidic residues" evidence="2">
    <location>
        <begin position="586"/>
        <end position="595"/>
    </location>
</feature>
<feature type="region of interest" description="Disordered" evidence="2">
    <location>
        <begin position="1"/>
        <end position="152"/>
    </location>
</feature>
<name>A0AAD9CXX1_PAPLA</name>
<comment type="caution">
    <text evidence="3">The sequence shown here is derived from an EMBL/GenBank/DDBJ whole genome shotgun (WGS) entry which is preliminary data.</text>
</comment>
<dbReference type="Proteomes" id="UP001182556">
    <property type="component" value="Unassembled WGS sequence"/>
</dbReference>
<feature type="compositionally biased region" description="Polar residues" evidence="2">
    <location>
        <begin position="48"/>
        <end position="60"/>
    </location>
</feature>
<feature type="region of interest" description="Disordered" evidence="2">
    <location>
        <begin position="586"/>
        <end position="641"/>
    </location>
</feature>
<dbReference type="AlphaFoldDB" id="A0AAD9CXX1"/>
<accession>A0AAD9CXX1</accession>
<keyword evidence="4" id="KW-1185">Reference proteome</keyword>
<feature type="compositionally biased region" description="Polar residues" evidence="2">
    <location>
        <begin position="1"/>
        <end position="32"/>
    </location>
</feature>
<evidence type="ECO:0000256" key="1">
    <source>
        <dbReference type="SAM" id="Coils"/>
    </source>
</evidence>